<dbReference type="PANTHER" id="PTHR21064">
    <property type="entry name" value="AMINOGLYCOSIDE PHOSPHOTRANSFERASE DOMAIN-CONTAINING PROTEIN-RELATED"/>
    <property type="match status" value="1"/>
</dbReference>
<evidence type="ECO:0000256" key="5">
    <source>
        <dbReference type="ARBA" id="ARBA00036820"/>
    </source>
</evidence>
<keyword evidence="12" id="KW-1185">Reference proteome</keyword>
<accession>A0ABP6WHZ9</accession>
<dbReference type="Proteomes" id="UP001500689">
    <property type="component" value="Unassembled WGS sequence"/>
</dbReference>
<comment type="subcellular location">
    <subcellularLocation>
        <location evidence="1">Cytoplasm</location>
    </subcellularLocation>
</comment>
<dbReference type="InterPro" id="IPR000719">
    <property type="entry name" value="Prot_kinase_dom"/>
</dbReference>
<evidence type="ECO:0000313" key="12">
    <source>
        <dbReference type="Proteomes" id="UP001500689"/>
    </source>
</evidence>
<evidence type="ECO:0000313" key="11">
    <source>
        <dbReference type="EMBL" id="GAA3551586.1"/>
    </source>
</evidence>
<dbReference type="InterPro" id="IPR002575">
    <property type="entry name" value="Aminoglycoside_PTrfase"/>
</dbReference>
<organism evidence="11 12">
    <name type="scientific">Amycolatopsis ultiminotia</name>
    <dbReference type="NCBI Taxonomy" id="543629"/>
    <lineage>
        <taxon>Bacteria</taxon>
        <taxon>Bacillati</taxon>
        <taxon>Actinomycetota</taxon>
        <taxon>Actinomycetes</taxon>
        <taxon>Pseudonocardiales</taxon>
        <taxon>Pseudonocardiaceae</taxon>
        <taxon>Amycolatopsis</taxon>
    </lineage>
</organism>
<evidence type="ECO:0000256" key="3">
    <source>
        <dbReference type="ARBA" id="ARBA00022679"/>
    </source>
</evidence>
<feature type="domain" description="Protein kinase" evidence="10">
    <location>
        <begin position="24"/>
        <end position="333"/>
    </location>
</feature>
<evidence type="ECO:0000259" key="10">
    <source>
        <dbReference type="PROSITE" id="PS50011"/>
    </source>
</evidence>
<dbReference type="PANTHER" id="PTHR21064:SF1">
    <property type="entry name" value="HYDROXYLYSINE KINASE"/>
    <property type="match status" value="1"/>
</dbReference>
<dbReference type="EMBL" id="BAAAZN010000007">
    <property type="protein sequence ID" value="GAA3551586.1"/>
    <property type="molecule type" value="Genomic_DNA"/>
</dbReference>
<dbReference type="PROSITE" id="PS50011">
    <property type="entry name" value="PROTEIN_KINASE_DOM"/>
    <property type="match status" value="1"/>
</dbReference>
<proteinExistence type="predicted"/>
<dbReference type="Pfam" id="PF01636">
    <property type="entry name" value="APH"/>
    <property type="match status" value="1"/>
</dbReference>
<keyword evidence="3" id="KW-0808">Transferase</keyword>
<gene>
    <name evidence="11" type="ORF">GCM10022222_38930</name>
</gene>
<dbReference type="SUPFAM" id="SSF56112">
    <property type="entry name" value="Protein kinase-like (PK-like)"/>
    <property type="match status" value="1"/>
</dbReference>
<evidence type="ECO:0000256" key="8">
    <source>
        <dbReference type="ARBA" id="ARBA00040505"/>
    </source>
</evidence>
<sequence length="333" mass="36461">MTEMEGPPNVPMDGVLAGQPTLDDRVAGSLAASGWGLDVASVAPLNSERDQNWLMTTAAGRRYVLKVTNRDEPPGTVDLQIRMMEAARRGGVVVPGHVPSASGDPWREHEGHLVWLIDFLPGTRLADLPGAEGSVLAELGRVVGRMTRALAGFEHPAAHRRLQWDVLHAKTVIEDYRRYVAGHGRAQLLDRCLTGFEERVVPRLAGLPRSVVHNDVNDHNVLVAADGRIGIIDFGDAVHTVTVNELAVASAYAMLDKAEPFAVAADLRAGFERERPLTGDEQLVLPELIRTRLAMSVSISAFQQSRNPDNPYLHVSEAPVWRLLEHFLDVDDE</sequence>
<evidence type="ECO:0000256" key="6">
    <source>
        <dbReference type="ARBA" id="ARBA00037368"/>
    </source>
</evidence>
<comment type="catalytic activity">
    <reaction evidence="5">
        <text>(5R)-5-hydroxy-L-lysine + GTP = (5R)-5-phosphooxy-L-lysine + GDP + H(+)</text>
        <dbReference type="Rhea" id="RHEA:19049"/>
        <dbReference type="ChEBI" id="CHEBI:15378"/>
        <dbReference type="ChEBI" id="CHEBI:37565"/>
        <dbReference type="ChEBI" id="CHEBI:57882"/>
        <dbReference type="ChEBI" id="CHEBI:58189"/>
        <dbReference type="ChEBI" id="CHEBI:58357"/>
        <dbReference type="EC" id="2.7.1.81"/>
    </reaction>
</comment>
<comment type="caution">
    <text evidence="11">The sequence shown here is derived from an EMBL/GenBank/DDBJ whole genome shotgun (WGS) entry which is preliminary data.</text>
</comment>
<keyword evidence="2" id="KW-0963">Cytoplasm</keyword>
<name>A0ABP6WHZ9_9PSEU</name>
<evidence type="ECO:0000256" key="1">
    <source>
        <dbReference type="ARBA" id="ARBA00004496"/>
    </source>
</evidence>
<dbReference type="EC" id="2.7.1.81" evidence="7"/>
<comment type="function">
    <text evidence="6">Catalyzes the GTP-dependent phosphorylation of 5-hydroxy-L-lysine.</text>
</comment>
<dbReference type="Gene3D" id="3.90.1200.10">
    <property type="match status" value="1"/>
</dbReference>
<keyword evidence="4" id="KW-0418">Kinase</keyword>
<reference evidence="12" key="1">
    <citation type="journal article" date="2019" name="Int. J. Syst. Evol. Microbiol.">
        <title>The Global Catalogue of Microorganisms (GCM) 10K type strain sequencing project: providing services to taxonomists for standard genome sequencing and annotation.</title>
        <authorList>
            <consortium name="The Broad Institute Genomics Platform"/>
            <consortium name="The Broad Institute Genome Sequencing Center for Infectious Disease"/>
            <person name="Wu L."/>
            <person name="Ma J."/>
        </authorList>
    </citation>
    <scope>NUCLEOTIDE SEQUENCE [LARGE SCALE GENOMIC DNA]</scope>
    <source>
        <strain evidence="12">JCM 16898</strain>
    </source>
</reference>
<feature type="region of interest" description="Disordered" evidence="9">
    <location>
        <begin position="1"/>
        <end position="20"/>
    </location>
</feature>
<protein>
    <recommendedName>
        <fullName evidence="8">Hydroxylysine kinase</fullName>
        <ecNumber evidence="7">2.7.1.81</ecNumber>
    </recommendedName>
</protein>
<dbReference type="InterPro" id="IPR011009">
    <property type="entry name" value="Kinase-like_dom_sf"/>
</dbReference>
<evidence type="ECO:0000256" key="4">
    <source>
        <dbReference type="ARBA" id="ARBA00022777"/>
    </source>
</evidence>
<dbReference type="InterPro" id="IPR050249">
    <property type="entry name" value="Pseudomonas-type_ThrB"/>
</dbReference>
<evidence type="ECO:0000256" key="2">
    <source>
        <dbReference type="ARBA" id="ARBA00022490"/>
    </source>
</evidence>
<evidence type="ECO:0000256" key="7">
    <source>
        <dbReference type="ARBA" id="ARBA00038873"/>
    </source>
</evidence>
<evidence type="ECO:0000256" key="9">
    <source>
        <dbReference type="SAM" id="MobiDB-lite"/>
    </source>
</evidence>